<evidence type="ECO:0000313" key="2">
    <source>
        <dbReference type="EMBL" id="CDY48638.1"/>
    </source>
</evidence>
<organism evidence="2 3">
    <name type="scientific">Brassica napus</name>
    <name type="common">Rape</name>
    <dbReference type="NCBI Taxonomy" id="3708"/>
    <lineage>
        <taxon>Eukaryota</taxon>
        <taxon>Viridiplantae</taxon>
        <taxon>Streptophyta</taxon>
        <taxon>Embryophyta</taxon>
        <taxon>Tracheophyta</taxon>
        <taxon>Spermatophyta</taxon>
        <taxon>Magnoliopsida</taxon>
        <taxon>eudicotyledons</taxon>
        <taxon>Gunneridae</taxon>
        <taxon>Pentapetalae</taxon>
        <taxon>rosids</taxon>
        <taxon>malvids</taxon>
        <taxon>Brassicales</taxon>
        <taxon>Brassicaceae</taxon>
        <taxon>Brassiceae</taxon>
        <taxon>Brassica</taxon>
    </lineage>
</organism>
<protein>
    <submittedName>
        <fullName evidence="2">BnaCnng16570D protein</fullName>
    </submittedName>
</protein>
<dbReference type="AlphaFoldDB" id="A0A078IHQ0"/>
<sequence length="148" mass="18119">MKVERVKRFEYCLPYFSKPPREEDELPQSTVVDVLFPSNPPVCCEFDWEFENLEEFTNERIEEGRLSEEQRDEFKEFVQESVREARRANREARDARRREVEEMSQETREVFENMRLYKFYPQNPPDFARNMQKVTFINRYYGNAHQVL</sequence>
<keyword evidence="3" id="KW-1185">Reference proteome</keyword>
<dbReference type="Proteomes" id="UP000028999">
    <property type="component" value="Unassembled WGS sequence"/>
</dbReference>
<feature type="coiled-coil region" evidence="1">
    <location>
        <begin position="75"/>
        <end position="109"/>
    </location>
</feature>
<dbReference type="InterPro" id="IPR039313">
    <property type="entry name" value="HIT4"/>
</dbReference>
<keyword evidence="1" id="KW-0175">Coiled coil</keyword>
<dbReference type="Gramene" id="CDY48638">
    <property type="protein sequence ID" value="CDY48638"/>
    <property type="gene ID" value="GSBRNA2T00091414001"/>
</dbReference>
<dbReference type="PANTHER" id="PTHR33704">
    <property type="entry name" value="PROTEIN HEAT INTOLERANT 4-RELATED"/>
    <property type="match status" value="1"/>
</dbReference>
<gene>
    <name evidence="2" type="primary">BnaCnng16570D</name>
    <name evidence="2" type="ORF">GSBRNA2T00091414001</name>
</gene>
<accession>A0A078IHQ0</accession>
<dbReference type="GO" id="GO:1900034">
    <property type="term" value="P:regulation of cellular response to heat"/>
    <property type="evidence" value="ECO:0007669"/>
    <property type="project" value="InterPro"/>
</dbReference>
<dbReference type="PANTHER" id="PTHR33704:SF1">
    <property type="entry name" value="PROTEIN HEAT INTOLERANT 4-RELATED"/>
    <property type="match status" value="1"/>
</dbReference>
<evidence type="ECO:0000256" key="1">
    <source>
        <dbReference type="SAM" id="Coils"/>
    </source>
</evidence>
<dbReference type="EMBL" id="LK032784">
    <property type="protein sequence ID" value="CDY48638.1"/>
    <property type="molecule type" value="Genomic_DNA"/>
</dbReference>
<name>A0A078IHQ0_BRANA</name>
<reference evidence="2 3" key="1">
    <citation type="journal article" date="2014" name="Science">
        <title>Plant genetics. Early allopolyploid evolution in the post-Neolithic Brassica napus oilseed genome.</title>
        <authorList>
            <person name="Chalhoub B."/>
            <person name="Denoeud F."/>
            <person name="Liu S."/>
            <person name="Parkin I.A."/>
            <person name="Tang H."/>
            <person name="Wang X."/>
            <person name="Chiquet J."/>
            <person name="Belcram H."/>
            <person name="Tong C."/>
            <person name="Samans B."/>
            <person name="Correa M."/>
            <person name="Da Silva C."/>
            <person name="Just J."/>
            <person name="Falentin C."/>
            <person name="Koh C.S."/>
            <person name="Le Clainche I."/>
            <person name="Bernard M."/>
            <person name="Bento P."/>
            <person name="Noel B."/>
            <person name="Labadie K."/>
            <person name="Alberti A."/>
            <person name="Charles M."/>
            <person name="Arnaud D."/>
            <person name="Guo H."/>
            <person name="Daviaud C."/>
            <person name="Alamery S."/>
            <person name="Jabbari K."/>
            <person name="Zhao M."/>
            <person name="Edger P.P."/>
            <person name="Chelaifa H."/>
            <person name="Tack D."/>
            <person name="Lassalle G."/>
            <person name="Mestiri I."/>
            <person name="Schnel N."/>
            <person name="Le Paslier M.C."/>
            <person name="Fan G."/>
            <person name="Renault V."/>
            <person name="Bayer P.E."/>
            <person name="Golicz A.A."/>
            <person name="Manoli S."/>
            <person name="Lee T.H."/>
            <person name="Thi V.H."/>
            <person name="Chalabi S."/>
            <person name="Hu Q."/>
            <person name="Fan C."/>
            <person name="Tollenaere R."/>
            <person name="Lu Y."/>
            <person name="Battail C."/>
            <person name="Shen J."/>
            <person name="Sidebottom C.H."/>
            <person name="Wang X."/>
            <person name="Canaguier A."/>
            <person name="Chauveau A."/>
            <person name="Berard A."/>
            <person name="Deniot G."/>
            <person name="Guan M."/>
            <person name="Liu Z."/>
            <person name="Sun F."/>
            <person name="Lim Y.P."/>
            <person name="Lyons E."/>
            <person name="Town C.D."/>
            <person name="Bancroft I."/>
            <person name="Wang X."/>
            <person name="Meng J."/>
            <person name="Ma J."/>
            <person name="Pires J.C."/>
            <person name="King G.J."/>
            <person name="Brunel D."/>
            <person name="Delourme R."/>
            <person name="Renard M."/>
            <person name="Aury J.M."/>
            <person name="Adams K.L."/>
            <person name="Batley J."/>
            <person name="Snowdon R.J."/>
            <person name="Tost J."/>
            <person name="Edwards D."/>
            <person name="Zhou Y."/>
            <person name="Hua W."/>
            <person name="Sharpe A.G."/>
            <person name="Paterson A.H."/>
            <person name="Guan C."/>
            <person name="Wincker P."/>
        </authorList>
    </citation>
    <scope>NUCLEOTIDE SEQUENCE [LARGE SCALE GENOMIC DNA]</scope>
    <source>
        <strain evidence="3">cv. Darmor-bzh</strain>
    </source>
</reference>
<dbReference type="PaxDb" id="3708-A0A078IHQ0"/>
<proteinExistence type="predicted"/>
<dbReference type="STRING" id="3708.A0A078IHQ0"/>
<dbReference type="OMA" id="WNSERAT"/>
<evidence type="ECO:0000313" key="3">
    <source>
        <dbReference type="Proteomes" id="UP000028999"/>
    </source>
</evidence>